<dbReference type="GO" id="GO:0022857">
    <property type="term" value="F:transmembrane transporter activity"/>
    <property type="evidence" value="ECO:0007669"/>
    <property type="project" value="InterPro"/>
</dbReference>
<feature type="transmembrane region" description="Helical" evidence="5">
    <location>
        <begin position="41"/>
        <end position="64"/>
    </location>
</feature>
<feature type="transmembrane region" description="Helical" evidence="5">
    <location>
        <begin position="201"/>
        <end position="223"/>
    </location>
</feature>
<dbReference type="InterPro" id="IPR036259">
    <property type="entry name" value="MFS_trans_sf"/>
</dbReference>
<dbReference type="PANTHER" id="PTHR23521:SF3">
    <property type="entry name" value="MFS TRANSPORTER"/>
    <property type="match status" value="1"/>
</dbReference>
<reference evidence="6" key="1">
    <citation type="submission" date="2021-03" db="EMBL/GenBank/DDBJ databases">
        <title>Roseibium sp. CAU 1637 isolated from Incheon.</title>
        <authorList>
            <person name="Kim W."/>
        </authorList>
    </citation>
    <scope>NUCLEOTIDE SEQUENCE</scope>
    <source>
        <strain evidence="6">CAU 1637</strain>
    </source>
</reference>
<keyword evidence="3 5" id="KW-0472">Membrane</keyword>
<evidence type="ECO:0000256" key="3">
    <source>
        <dbReference type="ARBA" id="ARBA00023136"/>
    </source>
</evidence>
<keyword evidence="1 5" id="KW-0812">Transmembrane</keyword>
<feature type="region of interest" description="Disordered" evidence="4">
    <location>
        <begin position="391"/>
        <end position="452"/>
    </location>
</feature>
<dbReference type="InterPro" id="IPR047200">
    <property type="entry name" value="MFS_YcaD-like"/>
</dbReference>
<name>A0A939EN92_9HYPH</name>
<dbReference type="EMBL" id="JAFLNF010000004">
    <property type="protein sequence ID" value="MBO0345674.1"/>
    <property type="molecule type" value="Genomic_DNA"/>
</dbReference>
<keyword evidence="2 5" id="KW-1133">Transmembrane helix</keyword>
<dbReference type="PANTHER" id="PTHR23521">
    <property type="entry name" value="TRANSPORTER MFS SUPERFAMILY"/>
    <property type="match status" value="1"/>
</dbReference>
<dbReference type="AlphaFoldDB" id="A0A939EN92"/>
<evidence type="ECO:0000256" key="4">
    <source>
        <dbReference type="SAM" id="MobiDB-lite"/>
    </source>
</evidence>
<evidence type="ECO:0000313" key="7">
    <source>
        <dbReference type="Proteomes" id="UP000664779"/>
    </source>
</evidence>
<feature type="compositionally biased region" description="Acidic residues" evidence="4">
    <location>
        <begin position="409"/>
        <end position="421"/>
    </location>
</feature>
<feature type="transmembrane region" description="Helical" evidence="5">
    <location>
        <begin position="288"/>
        <end position="309"/>
    </location>
</feature>
<feature type="transmembrane region" description="Helical" evidence="5">
    <location>
        <begin position="329"/>
        <end position="348"/>
    </location>
</feature>
<keyword evidence="7" id="KW-1185">Reference proteome</keyword>
<feature type="transmembrane region" description="Helical" evidence="5">
    <location>
        <begin position="73"/>
        <end position="91"/>
    </location>
</feature>
<evidence type="ECO:0000256" key="5">
    <source>
        <dbReference type="SAM" id="Phobius"/>
    </source>
</evidence>
<dbReference type="SUPFAM" id="SSF103473">
    <property type="entry name" value="MFS general substrate transporter"/>
    <property type="match status" value="1"/>
</dbReference>
<evidence type="ECO:0000256" key="2">
    <source>
        <dbReference type="ARBA" id="ARBA00022989"/>
    </source>
</evidence>
<feature type="transmembrane region" description="Helical" evidence="5">
    <location>
        <begin position="130"/>
        <end position="151"/>
    </location>
</feature>
<dbReference type="CDD" id="cd17477">
    <property type="entry name" value="MFS_YcaD_like"/>
    <property type="match status" value="1"/>
</dbReference>
<dbReference type="InterPro" id="IPR011701">
    <property type="entry name" value="MFS"/>
</dbReference>
<feature type="transmembrane region" description="Helical" evidence="5">
    <location>
        <begin position="97"/>
        <end position="118"/>
    </location>
</feature>
<evidence type="ECO:0000256" key="1">
    <source>
        <dbReference type="ARBA" id="ARBA00022692"/>
    </source>
</evidence>
<feature type="transmembrane region" description="Helical" evidence="5">
    <location>
        <begin position="157"/>
        <end position="180"/>
    </location>
</feature>
<evidence type="ECO:0000313" key="6">
    <source>
        <dbReference type="EMBL" id="MBO0345674.1"/>
    </source>
</evidence>
<protein>
    <submittedName>
        <fullName evidence="6">MFS transporter</fullName>
    </submittedName>
</protein>
<proteinExistence type="predicted"/>
<feature type="compositionally biased region" description="Basic and acidic residues" evidence="4">
    <location>
        <begin position="422"/>
        <end position="436"/>
    </location>
</feature>
<dbReference type="RefSeq" id="WP_206940496.1">
    <property type="nucleotide sequence ID" value="NZ_JAFLNF010000004.1"/>
</dbReference>
<gene>
    <name evidence="6" type="ORF">J0X15_10625</name>
</gene>
<dbReference type="GO" id="GO:0005886">
    <property type="term" value="C:plasma membrane"/>
    <property type="evidence" value="ECO:0007669"/>
    <property type="project" value="TreeGrafter"/>
</dbReference>
<organism evidence="6 7">
    <name type="scientific">Roseibium limicola</name>
    <dbReference type="NCBI Taxonomy" id="2816037"/>
    <lineage>
        <taxon>Bacteria</taxon>
        <taxon>Pseudomonadati</taxon>
        <taxon>Pseudomonadota</taxon>
        <taxon>Alphaproteobacteria</taxon>
        <taxon>Hyphomicrobiales</taxon>
        <taxon>Stappiaceae</taxon>
        <taxon>Roseibium</taxon>
    </lineage>
</organism>
<dbReference type="Gene3D" id="1.20.1250.20">
    <property type="entry name" value="MFS general substrate transporter like domains"/>
    <property type="match status" value="2"/>
</dbReference>
<comment type="caution">
    <text evidence="6">The sequence shown here is derived from an EMBL/GenBank/DDBJ whole genome shotgun (WGS) entry which is preliminary data.</text>
</comment>
<sequence length="452" mass="47354">MSSIFSIAALLTGSALLLLAGGLHGLLLPLRGLSEGFSDSSLGLLGAGWAAGYMIGCLVVPVIVKRVGHTRSFGVLCSLAGITLLLNLLLMHPLAWIILRALSGFCFAGAAMIVESWLNERATSNTRGRIFGIYTMINLGATTVGQMLLTVGDPTGFVFFIIGSIIYSLALLPTALSTAASPAPLTQARLDPKKLWKNSPIAVVGIFLVGISNGAFGTLGAVYGRRIGLEVSDVAIMMSLALLSGALIQLPVGYASDRLDRRIVLIAMAMAAMALGFCLTLFGGINPVATIAMVAAFGGMIFSMQPVIVAHASDHAEPGEFLKTSGGLLLIYGIGTMVGPVAAAPLMTATSPSALFQITAAAHLTIIVFAVWRMTQRAAVDADERTDFVPSLATGRYNTPETSTMDPRYDEELEDQADSDDEAYHDPAVDEVRPEAPEADPDGLNADAGKKI</sequence>
<feature type="transmembrane region" description="Helical" evidence="5">
    <location>
        <begin position="354"/>
        <end position="372"/>
    </location>
</feature>
<accession>A0A939EN92</accession>
<feature type="transmembrane region" description="Helical" evidence="5">
    <location>
        <begin position="235"/>
        <end position="256"/>
    </location>
</feature>
<dbReference type="Pfam" id="PF07690">
    <property type="entry name" value="MFS_1"/>
    <property type="match status" value="1"/>
</dbReference>
<feature type="compositionally biased region" description="Polar residues" evidence="4">
    <location>
        <begin position="396"/>
        <end position="405"/>
    </location>
</feature>
<feature type="transmembrane region" description="Helical" evidence="5">
    <location>
        <begin position="263"/>
        <end position="282"/>
    </location>
</feature>
<dbReference type="Proteomes" id="UP000664779">
    <property type="component" value="Unassembled WGS sequence"/>
</dbReference>